<dbReference type="FunFam" id="3.30.70.2740:FF:000001">
    <property type="entry name" value="D-lactate dehydrogenase mitochondrial"/>
    <property type="match status" value="1"/>
</dbReference>
<sequence>YKNFQDASRTVSEIVKKKIVPPAVEFIDQSSILVAERYLERPMPRNDAPAYVMIRIDGNIKEAVDVDFEAVGEICIKNNALDVLVADTKESQEKVWEGRSCIIDAAKAEGIIEVLDCVVPHNRIPELIKGLNDIAEKYGVKCQNFGHAGDGNVHTNVLKKDMSDEAWDETIPKLVEEVYRLSVSLGGTISGEHGIGLIRKKFLPMALDKKQIELMKGVKRVFDPNNILNPEKIFDI</sequence>
<evidence type="ECO:0000256" key="5">
    <source>
        <dbReference type="ARBA" id="ARBA00023002"/>
    </source>
</evidence>
<comment type="similarity">
    <text evidence="2">Belongs to the FAD-binding oxidoreductase/transferase type 4 family.</text>
</comment>
<proteinExistence type="inferred from homology"/>
<dbReference type="FunFam" id="1.10.45.10:FF:000001">
    <property type="entry name" value="D-lactate dehydrogenase mitochondrial"/>
    <property type="match status" value="1"/>
</dbReference>
<comment type="cofactor">
    <cofactor evidence="1">
        <name>FAD</name>
        <dbReference type="ChEBI" id="CHEBI:57692"/>
    </cofactor>
</comment>
<dbReference type="GO" id="GO:0016491">
    <property type="term" value="F:oxidoreductase activity"/>
    <property type="evidence" value="ECO:0007669"/>
    <property type="project" value="UniProtKB-KW"/>
</dbReference>
<dbReference type="InterPro" id="IPR016164">
    <property type="entry name" value="FAD-linked_Oxase-like_C"/>
</dbReference>
<dbReference type="SUPFAM" id="SSF55103">
    <property type="entry name" value="FAD-linked oxidases, C-terminal domain"/>
    <property type="match status" value="1"/>
</dbReference>
<dbReference type="Pfam" id="PF02913">
    <property type="entry name" value="FAD-oxidase_C"/>
    <property type="match status" value="1"/>
</dbReference>
<keyword evidence="5" id="KW-0560">Oxidoreductase</keyword>
<dbReference type="EMBL" id="BART01023285">
    <property type="protein sequence ID" value="GAG91194.1"/>
    <property type="molecule type" value="Genomic_DNA"/>
</dbReference>
<evidence type="ECO:0000256" key="2">
    <source>
        <dbReference type="ARBA" id="ARBA00008000"/>
    </source>
</evidence>
<dbReference type="InterPro" id="IPR016171">
    <property type="entry name" value="Vanillyl_alc_oxidase_C-sub2"/>
</dbReference>
<comment type="caution">
    <text evidence="7">The sequence shown here is derived from an EMBL/GenBank/DDBJ whole genome shotgun (WGS) entry which is preliminary data.</text>
</comment>
<dbReference type="Gene3D" id="3.30.70.2190">
    <property type="match status" value="1"/>
</dbReference>
<dbReference type="Gene3D" id="3.30.70.2740">
    <property type="match status" value="1"/>
</dbReference>
<keyword evidence="3" id="KW-0285">Flavoprotein</keyword>
<dbReference type="PANTHER" id="PTHR42934:SF2">
    <property type="entry name" value="GLYCOLATE OXIDASE SUBUNIT GLCD"/>
    <property type="match status" value="1"/>
</dbReference>
<evidence type="ECO:0000256" key="1">
    <source>
        <dbReference type="ARBA" id="ARBA00001974"/>
    </source>
</evidence>
<evidence type="ECO:0000313" key="7">
    <source>
        <dbReference type="EMBL" id="GAG91194.1"/>
    </source>
</evidence>
<evidence type="ECO:0000256" key="3">
    <source>
        <dbReference type="ARBA" id="ARBA00022630"/>
    </source>
</evidence>
<accession>X1B626</accession>
<feature type="domain" description="FAD-binding oxidoreductase/transferase type 4 C-terminal" evidence="6">
    <location>
        <begin position="1"/>
        <end position="233"/>
    </location>
</feature>
<organism evidence="7">
    <name type="scientific">marine sediment metagenome</name>
    <dbReference type="NCBI Taxonomy" id="412755"/>
    <lineage>
        <taxon>unclassified sequences</taxon>
        <taxon>metagenomes</taxon>
        <taxon>ecological metagenomes</taxon>
    </lineage>
</organism>
<dbReference type="InterPro" id="IPR051914">
    <property type="entry name" value="FAD-linked_OxidoTrans_Type4"/>
</dbReference>
<dbReference type="AlphaFoldDB" id="X1B626"/>
<protein>
    <recommendedName>
        <fullName evidence="6">FAD-binding oxidoreductase/transferase type 4 C-terminal domain-containing protein</fullName>
    </recommendedName>
</protein>
<evidence type="ECO:0000259" key="6">
    <source>
        <dbReference type="Pfam" id="PF02913"/>
    </source>
</evidence>
<evidence type="ECO:0000256" key="4">
    <source>
        <dbReference type="ARBA" id="ARBA00022827"/>
    </source>
</evidence>
<keyword evidence="4" id="KW-0274">FAD</keyword>
<dbReference type="Gene3D" id="1.10.45.10">
    <property type="entry name" value="Vanillyl-alcohol Oxidase, Chain A, domain 4"/>
    <property type="match status" value="1"/>
</dbReference>
<feature type="non-terminal residue" evidence="7">
    <location>
        <position position="1"/>
    </location>
</feature>
<gene>
    <name evidence="7" type="ORF">S01H4_42411</name>
</gene>
<dbReference type="InterPro" id="IPR004113">
    <property type="entry name" value="FAD-bd_oxidored_4_C"/>
</dbReference>
<name>X1B626_9ZZZZ</name>
<dbReference type="GO" id="GO:0050660">
    <property type="term" value="F:flavin adenine dinucleotide binding"/>
    <property type="evidence" value="ECO:0007669"/>
    <property type="project" value="InterPro"/>
</dbReference>
<reference evidence="7" key="1">
    <citation type="journal article" date="2014" name="Front. Microbiol.">
        <title>High frequency of phylogenetically diverse reductive dehalogenase-homologous genes in deep subseafloor sedimentary metagenomes.</title>
        <authorList>
            <person name="Kawai M."/>
            <person name="Futagami T."/>
            <person name="Toyoda A."/>
            <person name="Takaki Y."/>
            <person name="Nishi S."/>
            <person name="Hori S."/>
            <person name="Arai W."/>
            <person name="Tsubouchi T."/>
            <person name="Morono Y."/>
            <person name="Uchiyama I."/>
            <person name="Ito T."/>
            <person name="Fujiyama A."/>
            <person name="Inagaki F."/>
            <person name="Takami H."/>
        </authorList>
    </citation>
    <scope>NUCLEOTIDE SEQUENCE</scope>
    <source>
        <strain evidence="7">Expedition CK06-06</strain>
    </source>
</reference>
<dbReference type="PANTHER" id="PTHR42934">
    <property type="entry name" value="GLYCOLATE OXIDASE SUBUNIT GLCD"/>
    <property type="match status" value="1"/>
</dbReference>